<organism evidence="2 3">
    <name type="scientific">Methylobacterium isbiliense</name>
    <dbReference type="NCBI Taxonomy" id="315478"/>
    <lineage>
        <taxon>Bacteria</taxon>
        <taxon>Pseudomonadati</taxon>
        <taxon>Pseudomonadota</taxon>
        <taxon>Alphaproteobacteria</taxon>
        <taxon>Hyphomicrobiales</taxon>
        <taxon>Methylobacteriaceae</taxon>
        <taxon>Methylobacterium</taxon>
    </lineage>
</organism>
<reference evidence="2" key="2">
    <citation type="submission" date="2021-08" db="EMBL/GenBank/DDBJ databases">
        <authorList>
            <person name="Tani A."/>
            <person name="Ola A."/>
            <person name="Ogura Y."/>
            <person name="Katsura K."/>
            <person name="Hayashi T."/>
        </authorList>
    </citation>
    <scope>NUCLEOTIDE SEQUENCE</scope>
    <source>
        <strain evidence="2">DSM 17168</strain>
    </source>
</reference>
<reference evidence="2" key="1">
    <citation type="journal article" date="2021" name="Front. Microbiol.">
        <title>Comprehensive Comparative Genomics and Phenotyping of Methylobacterium Species.</title>
        <authorList>
            <person name="Alessa O."/>
            <person name="Ogura Y."/>
            <person name="Fujitani Y."/>
            <person name="Takami H."/>
            <person name="Hayashi T."/>
            <person name="Sahin N."/>
            <person name="Tani A."/>
        </authorList>
    </citation>
    <scope>NUCLEOTIDE SEQUENCE</scope>
    <source>
        <strain evidence="2">DSM 17168</strain>
    </source>
</reference>
<evidence type="ECO:0000313" key="3">
    <source>
        <dbReference type="Proteomes" id="UP001055153"/>
    </source>
</evidence>
<feature type="signal peptide" evidence="1">
    <location>
        <begin position="1"/>
        <end position="20"/>
    </location>
</feature>
<comment type="caution">
    <text evidence="2">The sequence shown here is derived from an EMBL/GenBank/DDBJ whole genome shotgun (WGS) entry which is preliminary data.</text>
</comment>
<feature type="chain" id="PRO_5045869772" description="Spore coat protein U domain-containing protein" evidence="1">
    <location>
        <begin position="21"/>
        <end position="174"/>
    </location>
</feature>
<evidence type="ECO:0000256" key="1">
    <source>
        <dbReference type="SAM" id="SignalP"/>
    </source>
</evidence>
<dbReference type="EMBL" id="BPQQ01000028">
    <property type="protein sequence ID" value="GJE00560.1"/>
    <property type="molecule type" value="Genomic_DNA"/>
</dbReference>
<dbReference type="RefSeq" id="WP_238235446.1">
    <property type="nucleotide sequence ID" value="NZ_BPQQ01000028.1"/>
</dbReference>
<proteinExistence type="predicted"/>
<accession>A0ABQ4SFH9</accession>
<keyword evidence="3" id="KW-1185">Reference proteome</keyword>
<gene>
    <name evidence="2" type="ORF">GMJLKIPL_2483</name>
</gene>
<protein>
    <recommendedName>
        <fullName evidence="4">Spore coat protein U domain-containing protein</fullName>
    </recommendedName>
</protein>
<dbReference type="Proteomes" id="UP001055153">
    <property type="component" value="Unassembled WGS sequence"/>
</dbReference>
<evidence type="ECO:0000313" key="2">
    <source>
        <dbReference type="EMBL" id="GJE00560.1"/>
    </source>
</evidence>
<sequence length="174" mass="17223">MRRAGLLALLLALAPASAWAQTGARIVPNCGSVTYGPGDFAAQTVTPDGRLCIGSAPPSATPAGGLSIYRVMSGSSAAATAVKTSPGRLYSFNLCNNAAATRYVRFYDSPAAVTGTTPVAAGAIALSAGSCQQFTTSFGLAFTAGISMSVTAANGDADTTAPAAGDVSGFLGYQ</sequence>
<keyword evidence="1" id="KW-0732">Signal</keyword>
<evidence type="ECO:0008006" key="4">
    <source>
        <dbReference type="Google" id="ProtNLM"/>
    </source>
</evidence>
<name>A0ABQ4SFH9_9HYPH</name>